<keyword evidence="1" id="KW-0472">Membrane</keyword>
<sequence length="167" mass="19175">MDTYKVIDLFISGFAALGTCGATFLALYFWFRDEALKLRFNGMHGDAYGSLPNIEGGYLALRFTNTGYRPIFLELAGVKFISGYLCSKKHATVEFSMQNNNLIEDSLPKMLQHGETYMYVTSWNSFLKLCDANKFRKFHIYTYVSSLQKEINFSFSKSILTEINNRN</sequence>
<dbReference type="EMBL" id="CP119078">
    <property type="protein sequence ID" value="WED44609.1"/>
    <property type="molecule type" value="Genomic_DNA"/>
</dbReference>
<dbReference type="Proteomes" id="UP001222087">
    <property type="component" value="Chromosome"/>
</dbReference>
<keyword evidence="1" id="KW-0812">Transmembrane</keyword>
<name>A0ABY8AVY1_9GAMM</name>
<organism evidence="2 3">
    <name type="scientific">Legionella cardiaca</name>
    <dbReference type="NCBI Taxonomy" id="1071983"/>
    <lineage>
        <taxon>Bacteria</taxon>
        <taxon>Pseudomonadati</taxon>
        <taxon>Pseudomonadota</taxon>
        <taxon>Gammaproteobacteria</taxon>
        <taxon>Legionellales</taxon>
        <taxon>Legionellaceae</taxon>
        <taxon>Legionella</taxon>
    </lineage>
</organism>
<evidence type="ECO:0000313" key="2">
    <source>
        <dbReference type="EMBL" id="WED44609.1"/>
    </source>
</evidence>
<evidence type="ECO:0000313" key="3">
    <source>
        <dbReference type="Proteomes" id="UP001222087"/>
    </source>
</evidence>
<feature type="transmembrane region" description="Helical" evidence="1">
    <location>
        <begin position="6"/>
        <end position="31"/>
    </location>
</feature>
<evidence type="ECO:0008006" key="4">
    <source>
        <dbReference type="Google" id="ProtNLM"/>
    </source>
</evidence>
<reference evidence="2 3" key="1">
    <citation type="submission" date="2023-02" db="EMBL/GenBank/DDBJ databases">
        <title>Genome Sequence of L. cardiaca H63T.</title>
        <authorList>
            <person name="Lopez A.E."/>
            <person name="Cianciotto N.P."/>
        </authorList>
    </citation>
    <scope>NUCLEOTIDE SEQUENCE [LARGE SCALE GENOMIC DNA]</scope>
    <source>
        <strain evidence="2 3">H63</strain>
    </source>
</reference>
<keyword evidence="3" id="KW-1185">Reference proteome</keyword>
<gene>
    <name evidence="2" type="ORF">PXX05_07415</name>
</gene>
<accession>A0ABY8AVY1</accession>
<protein>
    <recommendedName>
        <fullName evidence="4">Transmembrane protein</fullName>
    </recommendedName>
</protein>
<keyword evidence="1" id="KW-1133">Transmembrane helix</keyword>
<dbReference type="RefSeq" id="WP_275090430.1">
    <property type="nucleotide sequence ID" value="NZ_CP119078.1"/>
</dbReference>
<proteinExistence type="predicted"/>
<evidence type="ECO:0000256" key="1">
    <source>
        <dbReference type="SAM" id="Phobius"/>
    </source>
</evidence>